<protein>
    <recommendedName>
        <fullName evidence="3">ATP-binding protein</fullName>
    </recommendedName>
</protein>
<evidence type="ECO:0008006" key="3">
    <source>
        <dbReference type="Google" id="ProtNLM"/>
    </source>
</evidence>
<name>A0A523UP32_UNCT6</name>
<organism evidence="1 2">
    <name type="scientific">candidate division TA06 bacterium</name>
    <dbReference type="NCBI Taxonomy" id="2250710"/>
    <lineage>
        <taxon>Bacteria</taxon>
        <taxon>Bacteria division TA06</taxon>
    </lineage>
</organism>
<proteinExistence type="predicted"/>
<dbReference type="AlphaFoldDB" id="A0A523UP32"/>
<dbReference type="Gene3D" id="3.30.565.10">
    <property type="entry name" value="Histidine kinase-like ATPase, C-terminal domain"/>
    <property type="match status" value="1"/>
</dbReference>
<sequence length="669" mass="76123">MGPAPLKRAFCLRLSTLCRRMNMARASHSNPKRLAAPKAGSIRVDVKINILHTIADAIYATSAGKVREAVANSLDNGATWVVIVLDQTNRRLSILDDGTGISEKRFKEIFENIGASLFDYSKETKLSYFGLGLISIFQLGKRVKLFTKPKGCKHLLYLEIDSQSIFSEANKERSISELSDFIGPLRQAGENARREASLQAVNSILDKESPVPSPASFTEIIIEDMDKEVVEEIGSRDFQIALRQLLPLRTKHTVDETEPFLSRLTGKKRSELVKLLQNPDYCKTVDIYYGVQEELEDASEITQLWKYFPLFSSRIKFPNQNVRLGVSDDKNFAYYVVYTVAEDLQPDHEKDERETGFWFRNQNFLVKSSDFLDKPGPGRRPAGTIDKPLRNWVFGEVFHRNMNEFLTVSRNDLLYSDPKFLEFREVFLNEVASPVNKAIREIYDRRKPIIDDFITPFTKVADGDGPIAKAEKRLRTLLGKDMEERQFTRKVKEYLAKCRASDIEDEALRVDRLIERKDNPLVVAEDDKSIVTVVPSLATRAGTYEVRLDASTNKVIVDVSPTLFAPRKMLFLGDSYEIFFVVKKDTDYGISINTKDRQIFINPFNWDLQQFSINVLDVYIALEVADAVSKGKQDLKRNFLRLLGVIPSKTATYVAPLGDDLRRSAAYKA</sequence>
<dbReference type="Pfam" id="PF13589">
    <property type="entry name" value="HATPase_c_3"/>
    <property type="match status" value="1"/>
</dbReference>
<evidence type="ECO:0000313" key="2">
    <source>
        <dbReference type="Proteomes" id="UP000315525"/>
    </source>
</evidence>
<comment type="caution">
    <text evidence="1">The sequence shown here is derived from an EMBL/GenBank/DDBJ whole genome shotgun (WGS) entry which is preliminary data.</text>
</comment>
<gene>
    <name evidence="1" type="ORF">E3J62_10835</name>
</gene>
<dbReference type="Proteomes" id="UP000315525">
    <property type="component" value="Unassembled WGS sequence"/>
</dbReference>
<dbReference type="InterPro" id="IPR036890">
    <property type="entry name" value="HATPase_C_sf"/>
</dbReference>
<accession>A0A523UP32</accession>
<dbReference type="SUPFAM" id="SSF55874">
    <property type="entry name" value="ATPase domain of HSP90 chaperone/DNA topoisomerase II/histidine kinase"/>
    <property type="match status" value="1"/>
</dbReference>
<reference evidence="1 2" key="1">
    <citation type="submission" date="2019-03" db="EMBL/GenBank/DDBJ databases">
        <title>Metabolic potential of uncultured bacteria and archaea associated with petroleum seepage in deep-sea sediments.</title>
        <authorList>
            <person name="Dong X."/>
            <person name="Hubert C."/>
        </authorList>
    </citation>
    <scope>NUCLEOTIDE SEQUENCE [LARGE SCALE GENOMIC DNA]</scope>
    <source>
        <strain evidence="1">E44_bin18</strain>
    </source>
</reference>
<evidence type="ECO:0000313" key="1">
    <source>
        <dbReference type="EMBL" id="TET44298.1"/>
    </source>
</evidence>
<dbReference type="EMBL" id="SOJN01000130">
    <property type="protein sequence ID" value="TET44298.1"/>
    <property type="molecule type" value="Genomic_DNA"/>
</dbReference>